<keyword evidence="2" id="KW-0675">Receptor</keyword>
<gene>
    <name evidence="2" type="ORF">C8N45_106197</name>
</gene>
<dbReference type="Gene3D" id="3.40.190.150">
    <property type="entry name" value="Bordetella uptake gene, domain 1"/>
    <property type="match status" value="1"/>
</dbReference>
<dbReference type="RefSeq" id="WP_108386730.1">
    <property type="nucleotide sequence ID" value="NZ_QBUD01000006.1"/>
</dbReference>
<dbReference type="InterPro" id="IPR042100">
    <property type="entry name" value="Bug_dom1"/>
</dbReference>
<evidence type="ECO:0000313" key="3">
    <source>
        <dbReference type="Proteomes" id="UP000244523"/>
    </source>
</evidence>
<dbReference type="Gene3D" id="3.40.190.10">
    <property type="entry name" value="Periplasmic binding protein-like II"/>
    <property type="match status" value="1"/>
</dbReference>
<dbReference type="SUPFAM" id="SSF53850">
    <property type="entry name" value="Periplasmic binding protein-like II"/>
    <property type="match status" value="1"/>
</dbReference>
<dbReference type="PANTHER" id="PTHR42928:SF5">
    <property type="entry name" value="BLR1237 PROTEIN"/>
    <property type="match status" value="1"/>
</dbReference>
<name>A0A2T6KG72_9RHOB</name>
<dbReference type="Proteomes" id="UP000244523">
    <property type="component" value="Unassembled WGS sequence"/>
</dbReference>
<reference evidence="2 3" key="1">
    <citation type="submission" date="2018-04" db="EMBL/GenBank/DDBJ databases">
        <title>Genomic Encyclopedia of Archaeal and Bacterial Type Strains, Phase II (KMG-II): from individual species to whole genera.</title>
        <authorList>
            <person name="Goeker M."/>
        </authorList>
    </citation>
    <scope>NUCLEOTIDE SEQUENCE [LARGE SCALE GENOMIC DNA]</scope>
    <source>
        <strain evidence="2 3">DSM 29955</strain>
    </source>
</reference>
<evidence type="ECO:0000256" key="1">
    <source>
        <dbReference type="ARBA" id="ARBA00006987"/>
    </source>
</evidence>
<protein>
    <submittedName>
        <fullName evidence="2">Tripartite-type tricarboxylate transporter receptor subunit TctC</fullName>
    </submittedName>
</protein>
<proteinExistence type="inferred from homology"/>
<dbReference type="CDD" id="cd07012">
    <property type="entry name" value="PBP2_Bug_TTT"/>
    <property type="match status" value="1"/>
</dbReference>
<dbReference type="PANTHER" id="PTHR42928">
    <property type="entry name" value="TRICARBOXYLATE-BINDING PROTEIN"/>
    <property type="match status" value="1"/>
</dbReference>
<comment type="similarity">
    <text evidence="1">Belongs to the UPF0065 (bug) family.</text>
</comment>
<comment type="caution">
    <text evidence="2">The sequence shown here is derived from an EMBL/GenBank/DDBJ whole genome shotgun (WGS) entry which is preliminary data.</text>
</comment>
<organism evidence="2 3">
    <name type="scientific">Yoonia sediminilitoris</name>
    <dbReference type="NCBI Taxonomy" id="1286148"/>
    <lineage>
        <taxon>Bacteria</taxon>
        <taxon>Pseudomonadati</taxon>
        <taxon>Pseudomonadota</taxon>
        <taxon>Alphaproteobacteria</taxon>
        <taxon>Rhodobacterales</taxon>
        <taxon>Paracoccaceae</taxon>
        <taxon>Yoonia</taxon>
    </lineage>
</organism>
<dbReference type="EMBL" id="QBUD01000006">
    <property type="protein sequence ID" value="PUB14322.1"/>
    <property type="molecule type" value="Genomic_DNA"/>
</dbReference>
<dbReference type="InterPro" id="IPR005064">
    <property type="entry name" value="BUG"/>
</dbReference>
<dbReference type="PIRSF" id="PIRSF017082">
    <property type="entry name" value="YflP"/>
    <property type="match status" value="1"/>
</dbReference>
<evidence type="ECO:0000313" key="2">
    <source>
        <dbReference type="EMBL" id="PUB14322.1"/>
    </source>
</evidence>
<accession>A0A2T6KG72</accession>
<keyword evidence="3" id="KW-1185">Reference proteome</keyword>
<sequence length="318" mass="33407">MIWEHISKIGLVLTLVVGAAVPASAEWEPRQPLTIIVPFNAGGGTDLYARAIAAAATDVLPVPVVIVNKPGAGGMSGTIEAANVRPDGNTIMMTAAGSFLLGHMLNDTEVNPFDSFQTIAQVGTLKGSIAVPADSPYETINDLVEAMRAAPGTLRWSHNGQGSGFHVMAQTFLNTYGLEAVDVPFTGGGASRTALIGGQVDFGGIGIHQAIGFEDLMRVLVIADSERDAYADTVPTFFEAGYDVPSVSNPIILFAPNGVSPETVSGIEAAMKTITEHPMFMEMIAARGTFPRYMTGADAEQSLRDMQVATEPVISGLR</sequence>
<dbReference type="OrthoDB" id="8970543at2"/>
<dbReference type="AlphaFoldDB" id="A0A2T6KG72"/>
<dbReference type="Pfam" id="PF03401">
    <property type="entry name" value="TctC"/>
    <property type="match status" value="1"/>
</dbReference>